<dbReference type="AlphaFoldDB" id="A0A1G4J5A4"/>
<keyword evidence="7" id="KW-0539">Nucleus</keyword>
<dbReference type="Pfam" id="PF00172">
    <property type="entry name" value="Zn_clus"/>
    <property type="match status" value="1"/>
</dbReference>
<gene>
    <name evidence="10" type="ORF">LAMI_0C08504G</name>
</gene>
<evidence type="ECO:0000256" key="7">
    <source>
        <dbReference type="ARBA" id="ARBA00023242"/>
    </source>
</evidence>
<evidence type="ECO:0000256" key="3">
    <source>
        <dbReference type="ARBA" id="ARBA00022833"/>
    </source>
</evidence>
<dbReference type="InterPro" id="IPR001138">
    <property type="entry name" value="Zn2Cys6_DnaBD"/>
</dbReference>
<dbReference type="InterPro" id="IPR036864">
    <property type="entry name" value="Zn2-C6_fun-type_DNA-bd_sf"/>
</dbReference>
<dbReference type="EMBL" id="LT598466">
    <property type="protein sequence ID" value="SCU84692.1"/>
    <property type="molecule type" value="Genomic_DNA"/>
</dbReference>
<dbReference type="InterPro" id="IPR051711">
    <property type="entry name" value="Stress_Response_Reg"/>
</dbReference>
<reference evidence="11" key="1">
    <citation type="submission" date="2016-03" db="EMBL/GenBank/DDBJ databases">
        <authorList>
            <person name="Devillers H."/>
        </authorList>
    </citation>
    <scope>NUCLEOTIDE SEQUENCE [LARGE SCALE GENOMIC DNA]</scope>
</reference>
<dbReference type="Proteomes" id="UP000191024">
    <property type="component" value="Chromosome C"/>
</dbReference>
<dbReference type="CDD" id="cd12148">
    <property type="entry name" value="fungal_TF_MHR"/>
    <property type="match status" value="1"/>
</dbReference>
<evidence type="ECO:0000256" key="4">
    <source>
        <dbReference type="ARBA" id="ARBA00023015"/>
    </source>
</evidence>
<dbReference type="GO" id="GO:0008270">
    <property type="term" value="F:zinc ion binding"/>
    <property type="evidence" value="ECO:0007669"/>
    <property type="project" value="InterPro"/>
</dbReference>
<dbReference type="GO" id="GO:0045944">
    <property type="term" value="P:positive regulation of transcription by RNA polymerase II"/>
    <property type="evidence" value="ECO:0007669"/>
    <property type="project" value="TreeGrafter"/>
</dbReference>
<name>A0A1G4J5A4_9SACH</name>
<keyword evidence="11" id="KW-1185">Reference proteome</keyword>
<dbReference type="InterPro" id="IPR007219">
    <property type="entry name" value="XnlR_reg_dom"/>
</dbReference>
<feature type="compositionally biased region" description="Basic and acidic residues" evidence="8">
    <location>
        <begin position="627"/>
        <end position="640"/>
    </location>
</feature>
<proteinExistence type="predicted"/>
<evidence type="ECO:0000256" key="2">
    <source>
        <dbReference type="ARBA" id="ARBA00022723"/>
    </source>
</evidence>
<feature type="domain" description="Zn(2)-C6 fungal-type" evidence="9">
    <location>
        <begin position="14"/>
        <end position="43"/>
    </location>
</feature>
<accession>A0A1G4J5A4</accession>
<evidence type="ECO:0000259" key="9">
    <source>
        <dbReference type="PROSITE" id="PS50048"/>
    </source>
</evidence>
<dbReference type="STRING" id="1230905.A0A1G4J5A4"/>
<evidence type="ECO:0000256" key="6">
    <source>
        <dbReference type="ARBA" id="ARBA00023163"/>
    </source>
</evidence>
<evidence type="ECO:0000256" key="5">
    <source>
        <dbReference type="ARBA" id="ARBA00023125"/>
    </source>
</evidence>
<dbReference type="PROSITE" id="PS00463">
    <property type="entry name" value="ZN2_CY6_FUNGAL_1"/>
    <property type="match status" value="1"/>
</dbReference>
<comment type="subcellular location">
    <subcellularLocation>
        <location evidence="1">Nucleus</location>
    </subcellularLocation>
</comment>
<dbReference type="GO" id="GO:0000981">
    <property type="term" value="F:DNA-binding transcription factor activity, RNA polymerase II-specific"/>
    <property type="evidence" value="ECO:0007669"/>
    <property type="project" value="InterPro"/>
</dbReference>
<dbReference type="Pfam" id="PF04082">
    <property type="entry name" value="Fungal_trans"/>
    <property type="match status" value="1"/>
</dbReference>
<keyword evidence="6" id="KW-0804">Transcription</keyword>
<feature type="region of interest" description="Disordered" evidence="8">
    <location>
        <begin position="627"/>
        <end position="659"/>
    </location>
</feature>
<feature type="compositionally biased region" description="Low complexity" evidence="8">
    <location>
        <begin position="50"/>
        <end position="85"/>
    </location>
</feature>
<dbReference type="PANTHER" id="PTHR47540">
    <property type="entry name" value="THIAMINE REPRESSIBLE GENES REGULATORY PROTEIN THI5"/>
    <property type="match status" value="1"/>
</dbReference>
<feature type="region of interest" description="Disordered" evidence="8">
    <location>
        <begin position="50"/>
        <end position="91"/>
    </location>
</feature>
<dbReference type="OrthoDB" id="422427at2759"/>
<keyword evidence="5" id="KW-0238">DNA-binding</keyword>
<evidence type="ECO:0000313" key="10">
    <source>
        <dbReference type="EMBL" id="SCU84692.1"/>
    </source>
</evidence>
<evidence type="ECO:0000256" key="1">
    <source>
        <dbReference type="ARBA" id="ARBA00004123"/>
    </source>
</evidence>
<dbReference type="PROSITE" id="PS50048">
    <property type="entry name" value="ZN2_CY6_FUNGAL_2"/>
    <property type="match status" value="1"/>
</dbReference>
<dbReference type="SMART" id="SM00066">
    <property type="entry name" value="GAL4"/>
    <property type="match status" value="1"/>
</dbReference>
<keyword evidence="3" id="KW-0862">Zinc</keyword>
<keyword evidence="2" id="KW-0479">Metal-binding</keyword>
<evidence type="ECO:0000256" key="8">
    <source>
        <dbReference type="SAM" id="MobiDB-lite"/>
    </source>
</evidence>
<dbReference type="CDD" id="cd00067">
    <property type="entry name" value="GAL4"/>
    <property type="match status" value="1"/>
</dbReference>
<keyword evidence="4" id="KW-0805">Transcription regulation</keyword>
<dbReference type="Gene3D" id="4.10.240.10">
    <property type="entry name" value="Zn(2)-C6 fungal-type DNA-binding domain"/>
    <property type="match status" value="1"/>
</dbReference>
<dbReference type="GO" id="GO:0043565">
    <property type="term" value="F:sequence-specific DNA binding"/>
    <property type="evidence" value="ECO:0007669"/>
    <property type="project" value="TreeGrafter"/>
</dbReference>
<protein>
    <submittedName>
        <fullName evidence="10">LAMI_0C08504g1_1</fullName>
    </submittedName>
</protein>
<dbReference type="GO" id="GO:0005634">
    <property type="term" value="C:nucleus"/>
    <property type="evidence" value="ECO:0007669"/>
    <property type="project" value="UniProtKB-SubCell"/>
</dbReference>
<sequence>MSEAQSKRRRVTRACDECRKKKVKCDGQQPCIHCTVYSYECTYNQPSKRSATTTATTATTSTTTSTMAPAAGSAANLASAGSTTSRARPPQKAVRTLQMQLAKYKMLFSQLFPQLPNVENLDVPTFVKVFQNFNKDNQSIRDTIKEYQMIASSTGNSPTVSVTPDSSENLEGIEGVDGSIQSHEGREITILLPPKPVALQFIQVTWEHCCVLFRFYHRPSFIQKLDDLYETDPHEYTHEHMQFLPLCYAVMAVGALFSKSIQSVDQEQASSSSNQFLQDEGYKYFIAARKLIDITNARDLNSIQAMVMLFIFLQCSARLSTCYTYIGVAMRNALREGMHRNLSAEGHGFTLIEIEMRKRLFYTIYKMDVYVNTMLGLPRSISQRDFDQALPLEIADEYITETAVYPERQGDELSSAGIANHHTKLIMILDNIVAELYPVKKTNNLISHEVVTKLELKLRQWLNKLPPELIPGIKDVPPKYERANGLLHLSFLQVQVILYRPFIHYLCAPSVQNTDSLSILRARNCISVARTVVKLAHEMIEKKTLAGSYWFSIYTIFFSVAGLIYYVHEVTPTDAASTREYEEVLQDAELGKRVLLQLKDTSMAANRTYNLLNTLFEKFNSKTIRWSHDKHGQSSNEDSKLSNNDTTENHIKVGNTPSAYTLDSVNPNVMAFDTTQDFISQPTATISGVNTINTINTSNSLSTKEFRSISESPLDVDKFFDLGDNMTSTMPQATPQMGSDTPQVKLEFDTPGESKMDQNNSESYIPGTFDQLDVQLFGRYLPPYMSQQKESPGN</sequence>
<dbReference type="SMART" id="SM00906">
    <property type="entry name" value="Fungal_trans"/>
    <property type="match status" value="1"/>
</dbReference>
<dbReference type="GO" id="GO:0006351">
    <property type="term" value="P:DNA-templated transcription"/>
    <property type="evidence" value="ECO:0007669"/>
    <property type="project" value="InterPro"/>
</dbReference>
<organism evidence="10 11">
    <name type="scientific">Lachancea mirantina</name>
    <dbReference type="NCBI Taxonomy" id="1230905"/>
    <lineage>
        <taxon>Eukaryota</taxon>
        <taxon>Fungi</taxon>
        <taxon>Dikarya</taxon>
        <taxon>Ascomycota</taxon>
        <taxon>Saccharomycotina</taxon>
        <taxon>Saccharomycetes</taxon>
        <taxon>Saccharomycetales</taxon>
        <taxon>Saccharomycetaceae</taxon>
        <taxon>Lachancea</taxon>
    </lineage>
</organism>
<dbReference type="SUPFAM" id="SSF57701">
    <property type="entry name" value="Zn2/Cys6 DNA-binding domain"/>
    <property type="match status" value="1"/>
</dbReference>
<evidence type="ECO:0000313" key="11">
    <source>
        <dbReference type="Proteomes" id="UP000191024"/>
    </source>
</evidence>
<dbReference type="PANTHER" id="PTHR47540:SF1">
    <property type="entry name" value="ACTIVATOR OF STRESS GENES 1-RELATED"/>
    <property type="match status" value="1"/>
</dbReference>